<dbReference type="AlphaFoldDB" id="A0A964WRZ1"/>
<dbReference type="GO" id="GO:0008757">
    <property type="term" value="F:S-adenosylmethionine-dependent methyltransferase activity"/>
    <property type="evidence" value="ECO:0007669"/>
    <property type="project" value="InterPro"/>
</dbReference>
<dbReference type="PANTHER" id="PTHR45036">
    <property type="entry name" value="METHYLTRANSFERASE LIKE 7B"/>
    <property type="match status" value="1"/>
</dbReference>
<dbReference type="GO" id="GO:0032259">
    <property type="term" value="P:methylation"/>
    <property type="evidence" value="ECO:0007669"/>
    <property type="project" value="UniProtKB-KW"/>
</dbReference>
<dbReference type="Pfam" id="PF08241">
    <property type="entry name" value="Methyltransf_11"/>
    <property type="match status" value="1"/>
</dbReference>
<keyword evidence="3" id="KW-1185">Reference proteome</keyword>
<comment type="caution">
    <text evidence="2">The sequence shown here is derived from an EMBL/GenBank/DDBJ whole genome shotgun (WGS) entry which is preliminary data.</text>
</comment>
<dbReference type="InterPro" id="IPR052356">
    <property type="entry name" value="Thiol_S-MT"/>
</dbReference>
<dbReference type="SUPFAM" id="SSF53335">
    <property type="entry name" value="S-adenosyl-L-methionine-dependent methyltransferases"/>
    <property type="match status" value="1"/>
</dbReference>
<dbReference type="OrthoDB" id="9777830at2"/>
<evidence type="ECO:0000313" key="3">
    <source>
        <dbReference type="Proteomes" id="UP000773614"/>
    </source>
</evidence>
<dbReference type="InterPro" id="IPR013216">
    <property type="entry name" value="Methyltransf_11"/>
</dbReference>
<evidence type="ECO:0000313" key="2">
    <source>
        <dbReference type="EMBL" id="MYZ46311.1"/>
    </source>
</evidence>
<keyword evidence="2" id="KW-0808">Transferase</keyword>
<accession>A0A964WRZ1</accession>
<gene>
    <name evidence="2" type="ORF">E4O86_01050</name>
</gene>
<dbReference type="Proteomes" id="UP000773614">
    <property type="component" value="Unassembled WGS sequence"/>
</dbReference>
<dbReference type="Gene3D" id="3.40.50.150">
    <property type="entry name" value="Vaccinia Virus protein VP39"/>
    <property type="match status" value="1"/>
</dbReference>
<feature type="domain" description="Methyltransferase type 11" evidence="1">
    <location>
        <begin position="38"/>
        <end position="133"/>
    </location>
</feature>
<reference evidence="2" key="1">
    <citation type="submission" date="2019-03" db="EMBL/GenBank/DDBJ databases">
        <title>Afifella sp. nov., isolated from activated sludge.</title>
        <authorList>
            <person name="Li Q."/>
            <person name="Liu Y."/>
        </authorList>
    </citation>
    <scope>NUCLEOTIDE SEQUENCE</scope>
    <source>
        <strain evidence="2">L72</strain>
    </source>
</reference>
<dbReference type="EMBL" id="SPKJ01000002">
    <property type="protein sequence ID" value="MYZ46311.1"/>
    <property type="molecule type" value="Genomic_DNA"/>
</dbReference>
<dbReference type="RefSeq" id="WP_161138655.1">
    <property type="nucleotide sequence ID" value="NZ_SPKJ01000002.1"/>
</dbReference>
<evidence type="ECO:0000259" key="1">
    <source>
        <dbReference type="Pfam" id="PF08241"/>
    </source>
</evidence>
<name>A0A964WRZ1_9HYPH</name>
<keyword evidence="2" id="KW-0489">Methyltransferase</keyword>
<protein>
    <submittedName>
        <fullName evidence="2">Class I SAM-dependent methyltransferase</fullName>
    </submittedName>
</protein>
<dbReference type="CDD" id="cd02440">
    <property type="entry name" value="AdoMet_MTases"/>
    <property type="match status" value="1"/>
</dbReference>
<proteinExistence type="predicted"/>
<organism evidence="2 3">
    <name type="scientific">Propylenella binzhouense</name>
    <dbReference type="NCBI Taxonomy" id="2555902"/>
    <lineage>
        <taxon>Bacteria</taxon>
        <taxon>Pseudomonadati</taxon>
        <taxon>Pseudomonadota</taxon>
        <taxon>Alphaproteobacteria</taxon>
        <taxon>Hyphomicrobiales</taxon>
        <taxon>Propylenellaceae</taxon>
        <taxon>Propylenella</taxon>
    </lineage>
</organism>
<dbReference type="InterPro" id="IPR029063">
    <property type="entry name" value="SAM-dependent_MTases_sf"/>
</dbReference>
<dbReference type="PANTHER" id="PTHR45036:SF1">
    <property type="entry name" value="METHYLTRANSFERASE LIKE 7A"/>
    <property type="match status" value="1"/>
</dbReference>
<sequence length="203" mass="22504">MGVYARWVLPLLIDWTMRDEDLAAYRRRLAPRARGFVLEVGVGSGLNLPLYGPAVERVIGLDPSFELLARAAARACGAALPVHLVRASAEAMPLRDASVDTVLMTWTLCSIADARAGLREMRRVLRPGGELLFVEHGLAPERQVAAWQRRLDPLWSRISCHLDNPVDRLLREAGFSIERLNTGYLGKGPKPLTFMYEGCARAT</sequence>